<dbReference type="CDD" id="cd07182">
    <property type="entry name" value="RNase_HII_bacteria_HII_like"/>
    <property type="match status" value="1"/>
</dbReference>
<evidence type="ECO:0000256" key="1">
    <source>
        <dbReference type="ARBA" id="ARBA00000077"/>
    </source>
</evidence>
<evidence type="ECO:0000259" key="14">
    <source>
        <dbReference type="PROSITE" id="PS51975"/>
    </source>
</evidence>
<dbReference type="NCBIfam" id="NF000595">
    <property type="entry name" value="PRK00015.1-3"/>
    <property type="match status" value="1"/>
</dbReference>
<evidence type="ECO:0000256" key="10">
    <source>
        <dbReference type="ARBA" id="ARBA00022801"/>
    </source>
</evidence>
<dbReference type="InterPro" id="IPR001352">
    <property type="entry name" value="RNase_HII/HIII"/>
</dbReference>
<accession>A0A9W5RCP5</accession>
<dbReference type="Gene3D" id="3.30.420.10">
    <property type="entry name" value="Ribonuclease H-like superfamily/Ribonuclease H"/>
    <property type="match status" value="1"/>
</dbReference>
<dbReference type="InterPro" id="IPR022898">
    <property type="entry name" value="RNase_HII"/>
</dbReference>
<keyword evidence="7 12" id="KW-0540">Nuclease</keyword>
<sequence length="220" mass="22951">MTLKVATTSVERNLARFGTVVGMDEVGRGALAGPVAVGAAVSPGVEPDAALADSKFLSPAARERLVSQAARWAWPTAVGMASAAEVDELGMTAALRTAGLRALGALTSAGVRPDVVLLDGSYDWLTPQEDLFGASRGRDAFVAVGQPRVQTLVKADSLCSVVAAASIVAKVVRDHLMVSLPDPGYGWASNKGYASVAHREALARIGVSAYHRQSWRLLQD</sequence>
<evidence type="ECO:0000256" key="8">
    <source>
        <dbReference type="ARBA" id="ARBA00022723"/>
    </source>
</evidence>
<dbReference type="GO" id="GO:0006298">
    <property type="term" value="P:mismatch repair"/>
    <property type="evidence" value="ECO:0007669"/>
    <property type="project" value="TreeGrafter"/>
</dbReference>
<dbReference type="EMBL" id="AGWN01000005">
    <property type="protein sequence ID" value="EPD29360.1"/>
    <property type="molecule type" value="Genomic_DNA"/>
</dbReference>
<feature type="binding site" evidence="12">
    <location>
        <position position="25"/>
    </location>
    <ligand>
        <name>a divalent metal cation</name>
        <dbReference type="ChEBI" id="CHEBI:60240"/>
    </ligand>
</feature>
<keyword evidence="11" id="KW-0464">Manganese</keyword>
<dbReference type="PROSITE" id="PS51975">
    <property type="entry name" value="RNASE_H_2"/>
    <property type="match status" value="1"/>
</dbReference>
<dbReference type="InterPro" id="IPR024567">
    <property type="entry name" value="RNase_HII/HIII_dom"/>
</dbReference>
<dbReference type="PANTHER" id="PTHR10954:SF18">
    <property type="entry name" value="RIBONUCLEASE HII"/>
    <property type="match status" value="1"/>
</dbReference>
<evidence type="ECO:0000256" key="11">
    <source>
        <dbReference type="ARBA" id="ARBA00023211"/>
    </source>
</evidence>
<dbReference type="EC" id="3.1.26.4" evidence="13"/>
<feature type="binding site" evidence="12">
    <location>
        <position position="119"/>
    </location>
    <ligand>
        <name>a divalent metal cation</name>
        <dbReference type="ChEBI" id="CHEBI:60240"/>
    </ligand>
</feature>
<dbReference type="InterPro" id="IPR012337">
    <property type="entry name" value="RNaseH-like_sf"/>
</dbReference>
<keyword evidence="9 12" id="KW-0255">Endonuclease</keyword>
<comment type="similarity">
    <text evidence="5 13">Belongs to the RNase HII family.</text>
</comment>
<dbReference type="GO" id="GO:0004523">
    <property type="term" value="F:RNA-DNA hybrid ribonuclease activity"/>
    <property type="evidence" value="ECO:0007669"/>
    <property type="project" value="UniProtKB-UniRule"/>
</dbReference>
<dbReference type="PANTHER" id="PTHR10954">
    <property type="entry name" value="RIBONUCLEASE H2 SUBUNIT A"/>
    <property type="match status" value="1"/>
</dbReference>
<dbReference type="AlphaFoldDB" id="A0A9W5RCP5"/>
<evidence type="ECO:0000313" key="15">
    <source>
        <dbReference type="EMBL" id="EPD29360.1"/>
    </source>
</evidence>
<keyword evidence="6" id="KW-0963">Cytoplasm</keyword>
<dbReference type="SUPFAM" id="SSF53098">
    <property type="entry name" value="Ribonuclease H-like"/>
    <property type="match status" value="1"/>
</dbReference>
<comment type="cofactor">
    <cofactor evidence="12">
        <name>Mn(2+)</name>
        <dbReference type="ChEBI" id="CHEBI:29035"/>
    </cofactor>
    <cofactor evidence="12">
        <name>Mg(2+)</name>
        <dbReference type="ChEBI" id="CHEBI:18420"/>
    </cofactor>
    <text evidence="12">Manganese or magnesium. Binds 1 divalent metal ion per monomer in the absence of substrate. May bind a second metal ion after substrate binding.</text>
</comment>
<evidence type="ECO:0000256" key="13">
    <source>
        <dbReference type="RuleBase" id="RU003515"/>
    </source>
</evidence>
<evidence type="ECO:0000256" key="7">
    <source>
        <dbReference type="ARBA" id="ARBA00022722"/>
    </source>
</evidence>
<comment type="cofactor">
    <cofactor evidence="2">
        <name>Mg(2+)</name>
        <dbReference type="ChEBI" id="CHEBI:18420"/>
    </cofactor>
</comment>
<feature type="binding site" evidence="12">
    <location>
        <position position="24"/>
    </location>
    <ligand>
        <name>a divalent metal cation</name>
        <dbReference type="ChEBI" id="CHEBI:60240"/>
    </ligand>
</feature>
<evidence type="ECO:0000256" key="5">
    <source>
        <dbReference type="ARBA" id="ARBA00007383"/>
    </source>
</evidence>
<evidence type="ECO:0000256" key="9">
    <source>
        <dbReference type="ARBA" id="ARBA00022759"/>
    </source>
</evidence>
<evidence type="ECO:0000256" key="4">
    <source>
        <dbReference type="ARBA" id="ARBA00004496"/>
    </source>
</evidence>
<evidence type="ECO:0000256" key="12">
    <source>
        <dbReference type="PROSITE-ProRule" id="PRU01319"/>
    </source>
</evidence>
<feature type="domain" description="RNase H type-2" evidence="14">
    <location>
        <begin position="18"/>
        <end position="220"/>
    </location>
</feature>
<comment type="function">
    <text evidence="3 13">Endonuclease that specifically degrades the RNA of RNA-DNA hybrids.</text>
</comment>
<dbReference type="GO" id="GO:0003723">
    <property type="term" value="F:RNA binding"/>
    <property type="evidence" value="ECO:0007669"/>
    <property type="project" value="UniProtKB-UniRule"/>
</dbReference>
<keyword evidence="8 12" id="KW-0479">Metal-binding</keyword>
<dbReference type="Pfam" id="PF01351">
    <property type="entry name" value="RNase_HII"/>
    <property type="match status" value="1"/>
</dbReference>
<evidence type="ECO:0000256" key="2">
    <source>
        <dbReference type="ARBA" id="ARBA00001946"/>
    </source>
</evidence>
<evidence type="ECO:0000313" key="16">
    <source>
        <dbReference type="Proteomes" id="UP000014387"/>
    </source>
</evidence>
<protein>
    <recommendedName>
        <fullName evidence="13">Ribonuclease</fullName>
        <ecNumber evidence="13">3.1.26.4</ecNumber>
    </recommendedName>
</protein>
<gene>
    <name evidence="15" type="ORF">HMPREF9238_01676</name>
</gene>
<dbReference type="InterPro" id="IPR036397">
    <property type="entry name" value="RNaseH_sf"/>
</dbReference>
<evidence type="ECO:0000256" key="3">
    <source>
        <dbReference type="ARBA" id="ARBA00004065"/>
    </source>
</evidence>
<dbReference type="GO" id="GO:0043137">
    <property type="term" value="P:DNA replication, removal of RNA primer"/>
    <property type="evidence" value="ECO:0007669"/>
    <property type="project" value="TreeGrafter"/>
</dbReference>
<organism evidence="15 16">
    <name type="scientific">Gleimia europaea ACS-120-V-Col10b</name>
    <dbReference type="NCBI Taxonomy" id="883069"/>
    <lineage>
        <taxon>Bacteria</taxon>
        <taxon>Bacillati</taxon>
        <taxon>Actinomycetota</taxon>
        <taxon>Actinomycetes</taxon>
        <taxon>Actinomycetales</taxon>
        <taxon>Actinomycetaceae</taxon>
        <taxon>Gleimia</taxon>
    </lineage>
</organism>
<comment type="caution">
    <text evidence="15">The sequence shown here is derived from an EMBL/GenBank/DDBJ whole genome shotgun (WGS) entry which is preliminary data.</text>
</comment>
<comment type="catalytic activity">
    <reaction evidence="1 12 13">
        <text>Endonucleolytic cleavage to 5'-phosphomonoester.</text>
        <dbReference type="EC" id="3.1.26.4"/>
    </reaction>
</comment>
<dbReference type="GO" id="GO:0046872">
    <property type="term" value="F:metal ion binding"/>
    <property type="evidence" value="ECO:0007669"/>
    <property type="project" value="UniProtKB-KW"/>
</dbReference>
<dbReference type="GO" id="GO:0032299">
    <property type="term" value="C:ribonuclease H2 complex"/>
    <property type="evidence" value="ECO:0007669"/>
    <property type="project" value="TreeGrafter"/>
</dbReference>
<evidence type="ECO:0000256" key="6">
    <source>
        <dbReference type="ARBA" id="ARBA00022490"/>
    </source>
</evidence>
<proteinExistence type="inferred from homology"/>
<reference evidence="15 16" key="1">
    <citation type="submission" date="2013-05" db="EMBL/GenBank/DDBJ databases">
        <title>The Genome Sequence of Actinomyces europaeus ACS-120-V-COL10B.</title>
        <authorList>
            <consortium name="The Broad Institute Genomics Platform"/>
            <person name="Earl A."/>
            <person name="Ward D."/>
            <person name="Feldgarden M."/>
            <person name="Gevers D."/>
            <person name="Saerens B."/>
            <person name="Vaneechoutte M."/>
            <person name="Walker B."/>
            <person name="Young S."/>
            <person name="Zeng Q."/>
            <person name="Gargeya S."/>
            <person name="Fitzgerald M."/>
            <person name="Haas B."/>
            <person name="Abouelleil A."/>
            <person name="Allen A.W."/>
            <person name="Alvarado L."/>
            <person name="Arachchi H.M."/>
            <person name="Berlin A.M."/>
            <person name="Chapman S.B."/>
            <person name="Gainer-Dewar J."/>
            <person name="Goldberg J."/>
            <person name="Griggs A."/>
            <person name="Gujja S."/>
            <person name="Hansen M."/>
            <person name="Howarth C."/>
            <person name="Imamovic A."/>
            <person name="Ireland A."/>
            <person name="Larimer J."/>
            <person name="McCowan C."/>
            <person name="Murphy C."/>
            <person name="Pearson M."/>
            <person name="Poon T.W."/>
            <person name="Priest M."/>
            <person name="Roberts A."/>
            <person name="Saif S."/>
            <person name="Shea T."/>
            <person name="Sisk P."/>
            <person name="Sykes S."/>
            <person name="Wortman J."/>
            <person name="Nusbaum C."/>
            <person name="Birren B."/>
        </authorList>
    </citation>
    <scope>NUCLEOTIDE SEQUENCE [LARGE SCALE GENOMIC DNA]</scope>
    <source>
        <strain evidence="15 16">ACS-120-V-Col10b</strain>
    </source>
</reference>
<comment type="subcellular location">
    <subcellularLocation>
        <location evidence="4">Cytoplasm</location>
    </subcellularLocation>
</comment>
<dbReference type="GO" id="GO:0005737">
    <property type="term" value="C:cytoplasm"/>
    <property type="evidence" value="ECO:0007669"/>
    <property type="project" value="UniProtKB-SubCell"/>
</dbReference>
<dbReference type="Proteomes" id="UP000014387">
    <property type="component" value="Unassembled WGS sequence"/>
</dbReference>
<name>A0A9W5RCP5_9ACTO</name>
<keyword evidence="16" id="KW-1185">Reference proteome</keyword>
<keyword evidence="10 12" id="KW-0378">Hydrolase</keyword>